<proteinExistence type="predicted"/>
<gene>
    <name evidence="1" type="ORF">HMPREF9135_2240</name>
</gene>
<evidence type="ECO:0000313" key="2">
    <source>
        <dbReference type="Proteomes" id="UP000016648"/>
    </source>
</evidence>
<name>U2NJG2_9BACT</name>
<accession>U2NJG2</accession>
<keyword evidence="2" id="KW-1185">Reference proteome</keyword>
<evidence type="ECO:0000313" key="1">
    <source>
        <dbReference type="EMBL" id="ERK38260.1"/>
    </source>
</evidence>
<organism evidence="1 2">
    <name type="scientific">Segatella baroniae F0067</name>
    <dbReference type="NCBI Taxonomy" id="1115809"/>
    <lineage>
        <taxon>Bacteria</taxon>
        <taxon>Pseudomonadati</taxon>
        <taxon>Bacteroidota</taxon>
        <taxon>Bacteroidia</taxon>
        <taxon>Bacteroidales</taxon>
        <taxon>Prevotellaceae</taxon>
        <taxon>Segatella</taxon>
    </lineage>
</organism>
<dbReference type="EMBL" id="AWEY01000043">
    <property type="protein sequence ID" value="ERK38260.1"/>
    <property type="molecule type" value="Genomic_DNA"/>
</dbReference>
<protein>
    <submittedName>
        <fullName evidence="1">Uncharacterized protein</fullName>
    </submittedName>
</protein>
<sequence>MQQQPFYTLKRLLLFFKKAAFTLQKGCCCFSKGLLSLSKKAAVAFQKGCFHFSKGQLSRSV</sequence>
<dbReference type="AlphaFoldDB" id="U2NJG2"/>
<comment type="caution">
    <text evidence="1">The sequence shown here is derived from an EMBL/GenBank/DDBJ whole genome shotgun (WGS) entry which is preliminary data.</text>
</comment>
<reference evidence="1 2" key="1">
    <citation type="submission" date="2013-08" db="EMBL/GenBank/DDBJ databases">
        <authorList>
            <person name="Durkin A.S."/>
            <person name="Haft D.R."/>
            <person name="McCorrison J."/>
            <person name="Torralba M."/>
            <person name="Gillis M."/>
            <person name="Haft D.H."/>
            <person name="Methe B."/>
            <person name="Sutton G."/>
            <person name="Nelson K.E."/>
        </authorList>
    </citation>
    <scope>NUCLEOTIDE SEQUENCE [LARGE SCALE GENOMIC DNA]</scope>
    <source>
        <strain evidence="1 2">F0067</strain>
    </source>
</reference>
<dbReference type="Proteomes" id="UP000016648">
    <property type="component" value="Unassembled WGS sequence"/>
</dbReference>